<organism evidence="2 3">
    <name type="scientific">Prorocentrum cordatum</name>
    <dbReference type="NCBI Taxonomy" id="2364126"/>
    <lineage>
        <taxon>Eukaryota</taxon>
        <taxon>Sar</taxon>
        <taxon>Alveolata</taxon>
        <taxon>Dinophyceae</taxon>
        <taxon>Prorocentrales</taxon>
        <taxon>Prorocentraceae</taxon>
        <taxon>Prorocentrum</taxon>
    </lineage>
</organism>
<proteinExistence type="predicted"/>
<gene>
    <name evidence="2" type="ORF">PCOR1329_LOCUS81649</name>
</gene>
<accession>A0ABN9Y1C6</accession>
<evidence type="ECO:0008006" key="4">
    <source>
        <dbReference type="Google" id="ProtNLM"/>
    </source>
</evidence>
<sequence length="986" mass="105945">GSWVVVTPERDIYLEDLQDGIESLVPLGPMGGPPSGWRRGPTHMFWGSPQGPLHQAESLRLQAEGAELAEQERRDHGLGAARPAPLPAGAPPPLALEGDPATDEGEWRFSDSRGEARLGERVGAAELEAGCRRGDRGVAQLRTLPARYEKASQRYRSNKEAASLTATTAFDDWPISGPRTAEWLAREIARQGLESLSRLFEYALTYDRLNFGKYVGLAGGDSGHLDNDRLYMGEEGRHGRAPVAPALETWISQKLSGESAVLKGRRKAMEERQLPFNAGLCSACTDGAAKADELDIAMGHILSRYPSKFAEFLNSAYESGVVEPAAEVRNFVGVFLVRKKGGSLRIIFDPRKTDAQFAPPDGVALASPEALGDLKLPASRKLWVSEGGVENCYYQFLLPVDLCADFALPAVPRRALPRRLRDLFPAGSELVHFQVRVAPMGWSWAAALVQASNAELLRSGPLGARRWLCNRRCAPAVAGREHAALLRIDNFASLGTAKEAVQVDGDSMGRQLRGRGLATHDVSGPQVDVDLLGFHADGGKGAIHIAPERFWRLALSLDYISTRPFLTGAGPGWRGTWAPSAMAVDAPLTGLGAAECAATPAEVGRNGRVRERWRFKGRDLVAEGSRARALREGAVGGSAFPDVPADFCKSSLWKTVASRRWRHKAPIHLLGGEALLWAMRRQVRRVAHHGCRLLFLSDSMCICCAVAKGTAAEPPAATALPWHRLLGSNVSGLELETEAADAAELPALAPWPLPLAGCAARQGVEAAVGDVVGEAGAGATPAGGAAAEQPSAAGLEAQATSFTFHCCRRPGELLATKAFQPVAPAHGRRSGFRWWALLLHPEELLVPIKTGEQGDSLPLDAPELLLRAEFEESLAALGLRGLGATLPGSRRGGASPDRVAGRRSQEEVTKRGRGQARLSVRRRERHGRPALPVAKAPPVVQQQLRLGTRRLPSLSGLSSTQRSTEFAWAENESPSRHTLHVVLNGS</sequence>
<evidence type="ECO:0000313" key="3">
    <source>
        <dbReference type="Proteomes" id="UP001189429"/>
    </source>
</evidence>
<reference evidence="2" key="1">
    <citation type="submission" date="2023-10" db="EMBL/GenBank/DDBJ databases">
        <authorList>
            <person name="Chen Y."/>
            <person name="Shah S."/>
            <person name="Dougan E. K."/>
            <person name="Thang M."/>
            <person name="Chan C."/>
        </authorList>
    </citation>
    <scope>NUCLEOTIDE SEQUENCE [LARGE SCALE GENOMIC DNA]</scope>
</reference>
<evidence type="ECO:0000256" key="1">
    <source>
        <dbReference type="SAM" id="MobiDB-lite"/>
    </source>
</evidence>
<evidence type="ECO:0000313" key="2">
    <source>
        <dbReference type="EMBL" id="CAK0906240.1"/>
    </source>
</evidence>
<dbReference type="EMBL" id="CAUYUJ010021663">
    <property type="protein sequence ID" value="CAK0906240.1"/>
    <property type="molecule type" value="Genomic_DNA"/>
</dbReference>
<feature type="compositionally biased region" description="Pro residues" evidence="1">
    <location>
        <begin position="84"/>
        <end position="94"/>
    </location>
</feature>
<name>A0ABN9Y1C6_9DINO</name>
<feature type="non-terminal residue" evidence="2">
    <location>
        <position position="1"/>
    </location>
</feature>
<protein>
    <recommendedName>
        <fullName evidence="4">DNA-directed DNA polymerase</fullName>
    </recommendedName>
</protein>
<feature type="compositionally biased region" description="Basic and acidic residues" evidence="1">
    <location>
        <begin position="899"/>
        <end position="910"/>
    </location>
</feature>
<comment type="caution">
    <text evidence="2">The sequence shown here is derived from an EMBL/GenBank/DDBJ whole genome shotgun (WGS) entry which is preliminary data.</text>
</comment>
<keyword evidence="3" id="KW-1185">Reference proteome</keyword>
<feature type="compositionally biased region" description="Basic residues" evidence="1">
    <location>
        <begin position="911"/>
        <end position="928"/>
    </location>
</feature>
<dbReference type="Proteomes" id="UP001189429">
    <property type="component" value="Unassembled WGS sequence"/>
</dbReference>
<feature type="region of interest" description="Disordered" evidence="1">
    <location>
        <begin position="67"/>
        <end position="113"/>
    </location>
</feature>
<feature type="region of interest" description="Disordered" evidence="1">
    <location>
        <begin position="885"/>
        <end position="936"/>
    </location>
</feature>